<evidence type="ECO:0000259" key="1">
    <source>
        <dbReference type="Pfam" id="PF02464"/>
    </source>
</evidence>
<name>A0A6N2VKQ2_BLAHA</name>
<evidence type="ECO:0000313" key="2">
    <source>
        <dbReference type="EMBL" id="VYT30540.1"/>
    </source>
</evidence>
<dbReference type="RefSeq" id="WP_156342733.1">
    <property type="nucleotide sequence ID" value="NZ_CACRSY010000016.1"/>
</dbReference>
<feature type="domain" description="CinA C-terminal" evidence="1">
    <location>
        <begin position="3"/>
        <end position="152"/>
    </location>
</feature>
<protein>
    <submittedName>
        <fullName evidence="2">Nicotinamide-nucleotide amidohydrolase PncC</fullName>
        <ecNumber evidence="2">3.5.1.42</ecNumber>
    </submittedName>
</protein>
<dbReference type="Pfam" id="PF02464">
    <property type="entry name" value="CinA"/>
    <property type="match status" value="1"/>
</dbReference>
<gene>
    <name evidence="2" type="primary">pncC</name>
    <name evidence="2" type="ORF">BHLFYP23_01154</name>
</gene>
<reference evidence="2" key="1">
    <citation type="submission" date="2019-11" db="EMBL/GenBank/DDBJ databases">
        <authorList>
            <person name="Feng L."/>
        </authorList>
    </citation>
    <scope>NUCLEOTIDE SEQUENCE</scope>
    <source>
        <strain evidence="2">BhanseniiLFYP23</strain>
    </source>
</reference>
<dbReference type="NCBIfam" id="TIGR00199">
    <property type="entry name" value="PncC_domain"/>
    <property type="match status" value="1"/>
</dbReference>
<dbReference type="AlphaFoldDB" id="A0A6N2VKQ2"/>
<keyword evidence="2" id="KW-0378">Hydrolase</keyword>
<dbReference type="InterPro" id="IPR036653">
    <property type="entry name" value="CinA-like_C"/>
</dbReference>
<dbReference type="GO" id="GO:0019159">
    <property type="term" value="F:nicotinamide-nucleotide amidase activity"/>
    <property type="evidence" value="ECO:0007669"/>
    <property type="project" value="UniProtKB-EC"/>
</dbReference>
<organism evidence="2">
    <name type="scientific">Blautia hansenii</name>
    <name type="common">Ruminococcus hansenii</name>
    <dbReference type="NCBI Taxonomy" id="1322"/>
    <lineage>
        <taxon>Bacteria</taxon>
        <taxon>Bacillati</taxon>
        <taxon>Bacillota</taxon>
        <taxon>Clostridia</taxon>
        <taxon>Lachnospirales</taxon>
        <taxon>Lachnospiraceae</taxon>
        <taxon>Blautia</taxon>
    </lineage>
</organism>
<sequence>MKQEEKVVEILKKHQLKLTTIESCTAGAIAARIVDVPGASEVFEQGFVTYSNEAKMRAVKVREEIFEKYGAVSGECAKEMVYGGLLEAKADIAVSATGFAGPSGGWEAPVGTVFIGCGFAKDIQVREYHLNGSRSKVREEAVACAICQLYDYLSEHFEHL</sequence>
<dbReference type="InterPro" id="IPR008136">
    <property type="entry name" value="CinA_C"/>
</dbReference>
<accession>A0A6N2VKQ2</accession>
<dbReference type="SUPFAM" id="SSF142433">
    <property type="entry name" value="CinA-like"/>
    <property type="match status" value="1"/>
</dbReference>
<proteinExistence type="predicted"/>
<dbReference type="Gene3D" id="3.90.950.20">
    <property type="entry name" value="CinA-like"/>
    <property type="match status" value="1"/>
</dbReference>
<dbReference type="EMBL" id="CACRSY010000016">
    <property type="protein sequence ID" value="VYT30540.1"/>
    <property type="molecule type" value="Genomic_DNA"/>
</dbReference>
<dbReference type="EC" id="3.5.1.42" evidence="2"/>